<dbReference type="AlphaFoldDB" id="A0A9D3M436"/>
<sequence>MENYLTLFFIGAWTALCVYLFYTYLYRSYKLNKSGVVVFDRQREIPSFAYLLYRFTKAALHRRQGKLYPIKDSAEKVTFTIFNCRFQSKHLRRYCSAFGYGWDYPDSTFRDIPMCYPEVLSFRLLTMVVCAERFRLSPLGLVRVGQTLRTFQPVDELKKGPFSLQAGVVEYRAVERGVEVDIKLSAADRADLPVWEANVTLLSRDTQHITSRQPPAQGLLDPESEEVKTVEISVPWSTGLRRPLAPSLWLLSKCLAEVEKHKGADAVRAPVCMRVWFSQPLFLPGKAAVRLWETAPGAPGATGPSHRHCAFQMEDSLGTPCIVGEIGRLEQ</sequence>
<keyword evidence="1" id="KW-0812">Transmembrane</keyword>
<reference evidence="2" key="1">
    <citation type="submission" date="2021-01" db="EMBL/GenBank/DDBJ databases">
        <title>A chromosome-scale assembly of European eel, Anguilla anguilla.</title>
        <authorList>
            <person name="Henkel C."/>
            <person name="Jong-Raadsen S.A."/>
            <person name="Dufour S."/>
            <person name="Weltzien F.-A."/>
            <person name="Palstra A.P."/>
            <person name="Pelster B."/>
            <person name="Spaink H.P."/>
            <person name="Van Den Thillart G.E."/>
            <person name="Jansen H."/>
            <person name="Zahm M."/>
            <person name="Klopp C."/>
            <person name="Cedric C."/>
            <person name="Louis A."/>
            <person name="Berthelot C."/>
            <person name="Parey E."/>
            <person name="Roest Crollius H."/>
            <person name="Montfort J."/>
            <person name="Robinson-Rechavi M."/>
            <person name="Bucao C."/>
            <person name="Bouchez O."/>
            <person name="Gislard M."/>
            <person name="Lluch J."/>
            <person name="Milhes M."/>
            <person name="Lampietro C."/>
            <person name="Lopez Roques C."/>
            <person name="Donnadieu C."/>
            <person name="Braasch I."/>
            <person name="Desvignes T."/>
            <person name="Postlethwait J."/>
            <person name="Bobe J."/>
            <person name="Guiguen Y."/>
            <person name="Dirks R."/>
        </authorList>
    </citation>
    <scope>NUCLEOTIDE SEQUENCE</scope>
    <source>
        <strain evidence="2">Tag_6206</strain>
        <tissue evidence="2">Liver</tissue>
    </source>
</reference>
<comment type="caution">
    <text evidence="2">The sequence shown here is derived from an EMBL/GenBank/DDBJ whole genome shotgun (WGS) entry which is preliminary data.</text>
</comment>
<dbReference type="EMBL" id="JAFIRN010000010">
    <property type="protein sequence ID" value="KAG5841506.1"/>
    <property type="molecule type" value="Genomic_DNA"/>
</dbReference>
<dbReference type="PANTHER" id="PTHR43841:SF3">
    <property type="entry name" value="(3R)-HYDROXYACYL-ACP DEHYDRATASE SUBUNIT HADB"/>
    <property type="match status" value="1"/>
</dbReference>
<keyword evidence="1" id="KW-1133">Transmembrane helix</keyword>
<keyword evidence="1" id="KW-0472">Membrane</keyword>
<evidence type="ECO:0000313" key="3">
    <source>
        <dbReference type="Proteomes" id="UP001044222"/>
    </source>
</evidence>
<evidence type="ECO:0000313" key="2">
    <source>
        <dbReference type="EMBL" id="KAG5841506.1"/>
    </source>
</evidence>
<organism evidence="2 3">
    <name type="scientific">Anguilla anguilla</name>
    <name type="common">European freshwater eel</name>
    <name type="synonym">Muraena anguilla</name>
    <dbReference type="NCBI Taxonomy" id="7936"/>
    <lineage>
        <taxon>Eukaryota</taxon>
        <taxon>Metazoa</taxon>
        <taxon>Chordata</taxon>
        <taxon>Craniata</taxon>
        <taxon>Vertebrata</taxon>
        <taxon>Euteleostomi</taxon>
        <taxon>Actinopterygii</taxon>
        <taxon>Neopterygii</taxon>
        <taxon>Teleostei</taxon>
        <taxon>Anguilliformes</taxon>
        <taxon>Anguillidae</taxon>
        <taxon>Anguilla</taxon>
    </lineage>
</organism>
<dbReference type="PANTHER" id="PTHR43841">
    <property type="entry name" value="3-HYDROXYACYL-THIOESTER DEHYDRATASE HTDX-RELATED"/>
    <property type="match status" value="1"/>
</dbReference>
<name>A0A9D3M436_ANGAN</name>
<accession>A0A9D3M436</accession>
<keyword evidence="3" id="KW-1185">Reference proteome</keyword>
<evidence type="ECO:0008006" key="4">
    <source>
        <dbReference type="Google" id="ProtNLM"/>
    </source>
</evidence>
<evidence type="ECO:0000256" key="1">
    <source>
        <dbReference type="SAM" id="Phobius"/>
    </source>
</evidence>
<feature type="transmembrane region" description="Helical" evidence="1">
    <location>
        <begin position="6"/>
        <end position="25"/>
    </location>
</feature>
<proteinExistence type="predicted"/>
<protein>
    <recommendedName>
        <fullName evidence="4">MaoC-like domain-containing protein</fullName>
    </recommendedName>
</protein>
<dbReference type="Proteomes" id="UP001044222">
    <property type="component" value="Chromosome 10"/>
</dbReference>
<gene>
    <name evidence="2" type="ORF">ANANG_G00200240</name>
</gene>
<dbReference type="Gene3D" id="3.10.129.10">
    <property type="entry name" value="Hotdog Thioesterase"/>
    <property type="match status" value="1"/>
</dbReference>